<dbReference type="InterPro" id="IPR006016">
    <property type="entry name" value="UspA"/>
</dbReference>
<protein>
    <submittedName>
        <fullName evidence="5">Nucleotide-binding universal stress protein, UspA family</fullName>
    </submittedName>
</protein>
<evidence type="ECO:0000256" key="1">
    <source>
        <dbReference type="ARBA" id="ARBA00008791"/>
    </source>
</evidence>
<organism evidence="5 6">
    <name type="scientific">Rhodococcus koreensis</name>
    <dbReference type="NCBI Taxonomy" id="99653"/>
    <lineage>
        <taxon>Bacteria</taxon>
        <taxon>Bacillati</taxon>
        <taxon>Actinomycetota</taxon>
        <taxon>Actinomycetes</taxon>
        <taxon>Mycobacteriales</taxon>
        <taxon>Nocardiaceae</taxon>
        <taxon>Rhodococcus</taxon>
    </lineage>
</organism>
<name>A0A1H4IAE8_9NOCA</name>
<dbReference type="PANTHER" id="PTHR46268">
    <property type="entry name" value="STRESS RESPONSE PROTEIN NHAX"/>
    <property type="match status" value="1"/>
</dbReference>
<evidence type="ECO:0000256" key="3">
    <source>
        <dbReference type="ARBA" id="ARBA00022840"/>
    </source>
</evidence>
<dbReference type="AlphaFoldDB" id="A0A1H4IAE8"/>
<evidence type="ECO:0000313" key="5">
    <source>
        <dbReference type="EMBL" id="SEB31074.1"/>
    </source>
</evidence>
<sequence length="293" mass="30922">MTNAPIVVGVDGSPSSSDAVRWATREAGMCHAPLLILSCVSYRGAEAVPCIGTELRARAERDLAAAVGIAQTQNRGGGVEIRTEVHAQYAPAALVDCSDSARMIVVGRRGLGEFTGGLLGSVSSIVARHARCPVAVIEGWSRIEDGAGPVVVGVDGSANSAAAIDVAFEECALRGAELVALHAWSDQNLSQIHIDPQQWTAAEQSERALLAECLAGRKEQYPDIAVRVVVVRDRPVRHLLAEAEEAQLIVVGSHGRGGFAGMTLGSTSEALLHITTCPLLIVRPRSEGRRLFR</sequence>
<comment type="similarity">
    <text evidence="1">Belongs to the universal stress protein A family.</text>
</comment>
<dbReference type="InterPro" id="IPR006015">
    <property type="entry name" value="Universal_stress_UspA"/>
</dbReference>
<dbReference type="RefSeq" id="WP_072946277.1">
    <property type="nucleotide sequence ID" value="NZ_FNSV01000002.1"/>
</dbReference>
<dbReference type="Proteomes" id="UP000183561">
    <property type="component" value="Unassembled WGS sequence"/>
</dbReference>
<gene>
    <name evidence="5" type="ORF">SAMN04490239_0281</name>
</gene>
<dbReference type="Gene3D" id="3.40.50.620">
    <property type="entry name" value="HUPs"/>
    <property type="match status" value="2"/>
</dbReference>
<evidence type="ECO:0000313" key="6">
    <source>
        <dbReference type="Proteomes" id="UP000183561"/>
    </source>
</evidence>
<keyword evidence="2" id="KW-0547">Nucleotide-binding</keyword>
<proteinExistence type="inferred from homology"/>
<keyword evidence="6" id="KW-1185">Reference proteome</keyword>
<dbReference type="Pfam" id="PF00582">
    <property type="entry name" value="Usp"/>
    <property type="match status" value="2"/>
</dbReference>
<dbReference type="PANTHER" id="PTHR46268:SF27">
    <property type="entry name" value="UNIVERSAL STRESS PROTEIN RV2623"/>
    <property type="match status" value="1"/>
</dbReference>
<accession>A0A1H4IAE8</accession>
<dbReference type="SUPFAM" id="SSF52402">
    <property type="entry name" value="Adenine nucleotide alpha hydrolases-like"/>
    <property type="match status" value="2"/>
</dbReference>
<keyword evidence="3" id="KW-0067">ATP-binding</keyword>
<evidence type="ECO:0000259" key="4">
    <source>
        <dbReference type="Pfam" id="PF00582"/>
    </source>
</evidence>
<evidence type="ECO:0000256" key="2">
    <source>
        <dbReference type="ARBA" id="ARBA00022741"/>
    </source>
</evidence>
<reference evidence="6" key="1">
    <citation type="submission" date="2016-10" db="EMBL/GenBank/DDBJ databases">
        <authorList>
            <person name="Varghese N."/>
            <person name="Submissions S."/>
        </authorList>
    </citation>
    <scope>NUCLEOTIDE SEQUENCE [LARGE SCALE GENOMIC DNA]</scope>
    <source>
        <strain evidence="6">DSM 44498</strain>
    </source>
</reference>
<dbReference type="EMBL" id="FNSV01000002">
    <property type="protein sequence ID" value="SEB31074.1"/>
    <property type="molecule type" value="Genomic_DNA"/>
</dbReference>
<dbReference type="PRINTS" id="PR01438">
    <property type="entry name" value="UNVRSLSTRESS"/>
</dbReference>
<feature type="domain" description="UspA" evidence="4">
    <location>
        <begin position="5"/>
        <end position="137"/>
    </location>
</feature>
<dbReference type="InterPro" id="IPR014729">
    <property type="entry name" value="Rossmann-like_a/b/a_fold"/>
</dbReference>
<dbReference type="OrthoDB" id="3174546at2"/>
<dbReference type="GO" id="GO:0005524">
    <property type="term" value="F:ATP binding"/>
    <property type="evidence" value="ECO:0007669"/>
    <property type="project" value="UniProtKB-KW"/>
</dbReference>
<feature type="domain" description="UspA" evidence="4">
    <location>
        <begin position="149"/>
        <end position="283"/>
    </location>
</feature>